<dbReference type="SUPFAM" id="SSF46626">
    <property type="entry name" value="Cytochrome c"/>
    <property type="match status" value="1"/>
</dbReference>
<keyword evidence="3 4" id="KW-0408">Iron</keyword>
<evidence type="ECO:0000256" key="4">
    <source>
        <dbReference type="PROSITE-ProRule" id="PRU00433"/>
    </source>
</evidence>
<dbReference type="InterPro" id="IPR009056">
    <property type="entry name" value="Cyt_c-like_dom"/>
</dbReference>
<evidence type="ECO:0000259" key="6">
    <source>
        <dbReference type="PROSITE" id="PS51007"/>
    </source>
</evidence>
<evidence type="ECO:0000256" key="5">
    <source>
        <dbReference type="SAM" id="SignalP"/>
    </source>
</evidence>
<dbReference type="AlphaFoldDB" id="A0A6L8LMM5"/>
<keyword evidence="5" id="KW-0732">Signal</keyword>
<dbReference type="PANTHER" id="PTHR35889">
    <property type="entry name" value="CYCLOINULO-OLIGOSACCHARIDE FRUCTANOTRANSFERASE-RELATED"/>
    <property type="match status" value="1"/>
</dbReference>
<dbReference type="PANTHER" id="PTHR35889:SF3">
    <property type="entry name" value="F-BOX DOMAIN-CONTAINING PROTEIN"/>
    <property type="match status" value="1"/>
</dbReference>
<dbReference type="InterPro" id="IPR036909">
    <property type="entry name" value="Cyt_c-like_dom_sf"/>
</dbReference>
<evidence type="ECO:0000256" key="2">
    <source>
        <dbReference type="ARBA" id="ARBA00022723"/>
    </source>
</evidence>
<dbReference type="Pfam" id="PF07635">
    <property type="entry name" value="PSCyt1"/>
    <property type="match status" value="1"/>
</dbReference>
<proteinExistence type="predicted"/>
<dbReference type="PROSITE" id="PS51007">
    <property type="entry name" value="CYTC"/>
    <property type="match status" value="1"/>
</dbReference>
<dbReference type="EMBL" id="WWEN01000002">
    <property type="protein sequence ID" value="MYM54379.1"/>
    <property type="molecule type" value="Genomic_DNA"/>
</dbReference>
<feature type="signal peptide" evidence="5">
    <location>
        <begin position="1"/>
        <end position="22"/>
    </location>
</feature>
<dbReference type="InterPro" id="IPR011429">
    <property type="entry name" value="Cyt_c_Planctomycete-type"/>
</dbReference>
<evidence type="ECO:0000313" key="8">
    <source>
        <dbReference type="Proteomes" id="UP000479043"/>
    </source>
</evidence>
<comment type="caution">
    <text evidence="7">The sequence shown here is derived from an EMBL/GenBank/DDBJ whole genome shotgun (WGS) entry which is preliminary data.</text>
</comment>
<gene>
    <name evidence="7" type="ORF">GR167_03615</name>
</gene>
<organism evidence="7 8">
    <name type="scientific">Thalassovita mangrovi</name>
    <dbReference type="NCBI Taxonomy" id="2692236"/>
    <lineage>
        <taxon>Bacteria</taxon>
        <taxon>Pseudomonadati</taxon>
        <taxon>Pseudomonadota</taxon>
        <taxon>Alphaproteobacteria</taxon>
        <taxon>Rhodobacterales</taxon>
        <taxon>Roseobacteraceae</taxon>
        <taxon>Thalassovita</taxon>
    </lineage>
</organism>
<feature type="chain" id="PRO_5026915561" description="Cytochrome c domain-containing protein" evidence="5">
    <location>
        <begin position="23"/>
        <end position="129"/>
    </location>
</feature>
<accession>A0A6L8LMM5</accession>
<dbReference type="GO" id="GO:0020037">
    <property type="term" value="F:heme binding"/>
    <property type="evidence" value="ECO:0007669"/>
    <property type="project" value="InterPro"/>
</dbReference>
<dbReference type="Proteomes" id="UP000479043">
    <property type="component" value="Unassembled WGS sequence"/>
</dbReference>
<dbReference type="RefSeq" id="WP_160972079.1">
    <property type="nucleotide sequence ID" value="NZ_WWEN01000002.1"/>
</dbReference>
<protein>
    <recommendedName>
        <fullName evidence="6">Cytochrome c domain-containing protein</fullName>
    </recommendedName>
</protein>
<dbReference type="GO" id="GO:0009055">
    <property type="term" value="F:electron transfer activity"/>
    <property type="evidence" value="ECO:0007669"/>
    <property type="project" value="InterPro"/>
</dbReference>
<reference evidence="7 8" key="1">
    <citation type="submission" date="2020-01" db="EMBL/GenBank/DDBJ databases">
        <authorList>
            <person name="Chen S."/>
        </authorList>
    </citation>
    <scope>NUCLEOTIDE SEQUENCE [LARGE SCALE GENOMIC DNA]</scope>
    <source>
        <strain evidence="7 8">GS-10</strain>
    </source>
</reference>
<evidence type="ECO:0000256" key="3">
    <source>
        <dbReference type="ARBA" id="ARBA00023004"/>
    </source>
</evidence>
<feature type="domain" description="Cytochrome c" evidence="6">
    <location>
        <begin position="18"/>
        <end position="117"/>
    </location>
</feature>
<keyword evidence="1 4" id="KW-0349">Heme</keyword>
<sequence length="129" mass="13539">MTGRRILIAFSLWIASMRAVLGGEQVPPGWEEVGAIFAARCINCHSALGAAKGLRLDSYAAVLAGSADGAVVLPGDPAGSELIRRLRGESTPRMPFLSTPLPKGEIDLIVRWIEAGAPEKGLAEADMAD</sequence>
<keyword evidence="8" id="KW-1185">Reference proteome</keyword>
<evidence type="ECO:0000313" key="7">
    <source>
        <dbReference type="EMBL" id="MYM54379.1"/>
    </source>
</evidence>
<name>A0A6L8LMM5_9RHOB</name>
<dbReference type="GO" id="GO:0046872">
    <property type="term" value="F:metal ion binding"/>
    <property type="evidence" value="ECO:0007669"/>
    <property type="project" value="UniProtKB-KW"/>
</dbReference>
<evidence type="ECO:0000256" key="1">
    <source>
        <dbReference type="ARBA" id="ARBA00022617"/>
    </source>
</evidence>
<keyword evidence="2 4" id="KW-0479">Metal-binding</keyword>